<protein>
    <submittedName>
        <fullName evidence="3">Pimeloyl-ACP methyl ester carboxylesterase</fullName>
    </submittedName>
</protein>
<sequence>MAARGLKPAGLGLAAAGLAAGGWALRNRRAHDWARARTRRAGFTERRVELAGCTLTYAAGSAAGTPPLLLIHGQGADWRNYAPVVVSGHSSGGQLAAWLAGHRPDLVRAAVLEDPPLFTTLLPRAEQTWNWADPATTCHAFLRSGEPDWIAYQFAHQKMWECFGGSADRIVRSGLARHAAHPDRPIGLWYLPPSWNDLQRSIAAYDPRFGAAFHSGSRDEGFDHEQTLRAIEAPTTLIHANWKYGPDGLLQGAIDGADARRIVSLIADAELVEVNSGHDVHGGKPGRSTDLVGATARRAR</sequence>
<comment type="caution">
    <text evidence="3">The sequence shown here is derived from an EMBL/GenBank/DDBJ whole genome shotgun (WGS) entry which is preliminary data.</text>
</comment>
<evidence type="ECO:0000259" key="2">
    <source>
        <dbReference type="Pfam" id="PF00561"/>
    </source>
</evidence>
<evidence type="ECO:0000256" key="1">
    <source>
        <dbReference type="SAM" id="MobiDB-lite"/>
    </source>
</evidence>
<dbReference type="AlphaFoldDB" id="A0A840J4Q8"/>
<dbReference type="InterPro" id="IPR029058">
    <property type="entry name" value="AB_hydrolase_fold"/>
</dbReference>
<dbReference type="GO" id="GO:0003824">
    <property type="term" value="F:catalytic activity"/>
    <property type="evidence" value="ECO:0007669"/>
    <property type="project" value="UniProtKB-ARBA"/>
</dbReference>
<evidence type="ECO:0000313" key="4">
    <source>
        <dbReference type="Proteomes" id="UP000581769"/>
    </source>
</evidence>
<organism evidence="3 4">
    <name type="scientific">Amycolatopsis jiangsuensis</name>
    <dbReference type="NCBI Taxonomy" id="1181879"/>
    <lineage>
        <taxon>Bacteria</taxon>
        <taxon>Bacillati</taxon>
        <taxon>Actinomycetota</taxon>
        <taxon>Actinomycetes</taxon>
        <taxon>Pseudonocardiales</taxon>
        <taxon>Pseudonocardiaceae</taxon>
        <taxon>Amycolatopsis</taxon>
    </lineage>
</organism>
<dbReference type="InterPro" id="IPR000073">
    <property type="entry name" value="AB_hydrolase_1"/>
</dbReference>
<gene>
    <name evidence="3" type="ORF">BJY18_006308</name>
</gene>
<accession>A0A840J4Q8</accession>
<evidence type="ECO:0000313" key="3">
    <source>
        <dbReference type="EMBL" id="MBB4688823.1"/>
    </source>
</evidence>
<dbReference type="Pfam" id="PF00561">
    <property type="entry name" value="Abhydrolase_1"/>
    <property type="match status" value="1"/>
</dbReference>
<keyword evidence="4" id="KW-1185">Reference proteome</keyword>
<feature type="region of interest" description="Disordered" evidence="1">
    <location>
        <begin position="277"/>
        <end position="300"/>
    </location>
</feature>
<dbReference type="RefSeq" id="WP_184783452.1">
    <property type="nucleotide sequence ID" value="NZ_JACHMG010000001.1"/>
</dbReference>
<proteinExistence type="predicted"/>
<dbReference type="EMBL" id="JACHMG010000001">
    <property type="protein sequence ID" value="MBB4688823.1"/>
    <property type="molecule type" value="Genomic_DNA"/>
</dbReference>
<dbReference type="Gene3D" id="3.40.50.1820">
    <property type="entry name" value="alpha/beta hydrolase"/>
    <property type="match status" value="2"/>
</dbReference>
<dbReference type="SUPFAM" id="SSF53474">
    <property type="entry name" value="alpha/beta-Hydrolases"/>
    <property type="match status" value="1"/>
</dbReference>
<reference evidence="3 4" key="1">
    <citation type="submission" date="2020-08" db="EMBL/GenBank/DDBJ databases">
        <title>Sequencing the genomes of 1000 actinobacteria strains.</title>
        <authorList>
            <person name="Klenk H.-P."/>
        </authorList>
    </citation>
    <scope>NUCLEOTIDE SEQUENCE [LARGE SCALE GENOMIC DNA]</scope>
    <source>
        <strain evidence="3 4">DSM 45859</strain>
    </source>
</reference>
<name>A0A840J4Q8_9PSEU</name>
<dbReference type="Proteomes" id="UP000581769">
    <property type="component" value="Unassembled WGS sequence"/>
</dbReference>
<feature type="domain" description="AB hydrolase-1" evidence="2">
    <location>
        <begin position="82"/>
        <end position="135"/>
    </location>
</feature>